<comment type="similarity">
    <text evidence="1">Belongs to the helicase family. RecQ subfamily.</text>
</comment>
<dbReference type="InterPro" id="IPR014001">
    <property type="entry name" value="Helicase_ATP-bd"/>
</dbReference>
<keyword evidence="13" id="KW-1185">Reference proteome</keyword>
<dbReference type="VEuPathDB" id="FungiDB:PTTG_10570"/>
<evidence type="ECO:0000259" key="10">
    <source>
        <dbReference type="PROSITE" id="PS51192"/>
    </source>
</evidence>
<evidence type="ECO:0000256" key="9">
    <source>
        <dbReference type="SAM" id="MobiDB-lite"/>
    </source>
</evidence>
<dbReference type="GO" id="GO:0009378">
    <property type="term" value="F:four-way junction helicase activity"/>
    <property type="evidence" value="ECO:0007669"/>
    <property type="project" value="TreeGrafter"/>
</dbReference>
<dbReference type="SUPFAM" id="SSF52540">
    <property type="entry name" value="P-loop containing nucleoside triphosphate hydrolases"/>
    <property type="match status" value="1"/>
</dbReference>
<feature type="domain" description="Helicase ATP-binding" evidence="10">
    <location>
        <begin position="59"/>
        <end position="237"/>
    </location>
</feature>
<dbReference type="SMART" id="SM00490">
    <property type="entry name" value="HELICc"/>
    <property type="match status" value="1"/>
</dbReference>
<dbReference type="GO" id="GO:0003677">
    <property type="term" value="F:DNA binding"/>
    <property type="evidence" value="ECO:0007669"/>
    <property type="project" value="UniProtKB-KW"/>
</dbReference>
<evidence type="ECO:0000256" key="5">
    <source>
        <dbReference type="ARBA" id="ARBA00023235"/>
    </source>
</evidence>
<dbReference type="PANTHER" id="PTHR13710:SF105">
    <property type="entry name" value="ATP-DEPENDENT DNA HELICASE Q1"/>
    <property type="match status" value="1"/>
</dbReference>
<dbReference type="EnsemblFungi" id="PTTG_10570-t43_1">
    <property type="protein sequence ID" value="PTTG_10570-t43_1-p1"/>
    <property type="gene ID" value="PTTG_10570"/>
</dbReference>
<reference evidence="11" key="1">
    <citation type="submission" date="2009-11" db="EMBL/GenBank/DDBJ databases">
        <authorList>
            <consortium name="The Broad Institute Genome Sequencing Platform"/>
            <person name="Ward D."/>
            <person name="Feldgarden M."/>
            <person name="Earl A."/>
            <person name="Young S.K."/>
            <person name="Zeng Q."/>
            <person name="Koehrsen M."/>
            <person name="Alvarado L."/>
            <person name="Berlin A."/>
            <person name="Bochicchio J."/>
            <person name="Borenstein D."/>
            <person name="Chapman S.B."/>
            <person name="Chen Z."/>
            <person name="Engels R."/>
            <person name="Freedman E."/>
            <person name="Gellesch M."/>
            <person name="Goldberg J."/>
            <person name="Griggs A."/>
            <person name="Gujja S."/>
            <person name="Heilman E."/>
            <person name="Heiman D."/>
            <person name="Hepburn T."/>
            <person name="Howarth C."/>
            <person name="Jen D."/>
            <person name="Larson L."/>
            <person name="Lewis B."/>
            <person name="Mehta T."/>
            <person name="Park D."/>
            <person name="Pearson M."/>
            <person name="Roberts A."/>
            <person name="Saif S."/>
            <person name="Shea T."/>
            <person name="Shenoy N."/>
            <person name="Sisk P."/>
            <person name="Stolte C."/>
            <person name="Sykes S."/>
            <person name="Thomson T."/>
            <person name="Walk T."/>
            <person name="White J."/>
            <person name="Yandava C."/>
            <person name="Izard J."/>
            <person name="Baranova O.V."/>
            <person name="Blanton J.M."/>
            <person name="Tanner A.C."/>
            <person name="Dewhirst F.E."/>
            <person name="Haas B."/>
            <person name="Nusbaum C."/>
            <person name="Birren B."/>
        </authorList>
    </citation>
    <scope>NUCLEOTIDE SEQUENCE [LARGE SCALE GENOMIC DNA]</scope>
    <source>
        <strain evidence="11">1-1 BBBD Race 1</strain>
    </source>
</reference>
<accession>A0A180GIP4</accession>
<organism evidence="11">
    <name type="scientific">Puccinia triticina (isolate 1-1 / race 1 (BBBD))</name>
    <name type="common">Brown leaf rust fungus</name>
    <dbReference type="NCBI Taxonomy" id="630390"/>
    <lineage>
        <taxon>Eukaryota</taxon>
        <taxon>Fungi</taxon>
        <taxon>Dikarya</taxon>
        <taxon>Basidiomycota</taxon>
        <taxon>Pucciniomycotina</taxon>
        <taxon>Pucciniomycetes</taxon>
        <taxon>Pucciniales</taxon>
        <taxon>Pucciniaceae</taxon>
        <taxon>Puccinia</taxon>
    </lineage>
</organism>
<dbReference type="STRING" id="630390.A0A180GIP4"/>
<dbReference type="InterPro" id="IPR001650">
    <property type="entry name" value="Helicase_C-like"/>
</dbReference>
<evidence type="ECO:0000256" key="4">
    <source>
        <dbReference type="ARBA" id="ARBA00023125"/>
    </source>
</evidence>
<dbReference type="GO" id="GO:0043138">
    <property type="term" value="F:3'-5' DNA helicase activity"/>
    <property type="evidence" value="ECO:0007669"/>
    <property type="project" value="UniProtKB-EC"/>
</dbReference>
<evidence type="ECO:0000256" key="7">
    <source>
        <dbReference type="ARBA" id="ARBA00034808"/>
    </source>
</evidence>
<evidence type="ECO:0000256" key="1">
    <source>
        <dbReference type="ARBA" id="ARBA00005446"/>
    </source>
</evidence>
<dbReference type="AlphaFoldDB" id="A0A180GIP4"/>
<dbReference type="Gene3D" id="3.40.50.300">
    <property type="entry name" value="P-loop containing nucleotide triphosphate hydrolases"/>
    <property type="match status" value="2"/>
</dbReference>
<dbReference type="SMART" id="SM00487">
    <property type="entry name" value="DEXDc"/>
    <property type="match status" value="1"/>
</dbReference>
<dbReference type="Pfam" id="PF00270">
    <property type="entry name" value="DEAD"/>
    <property type="match status" value="1"/>
</dbReference>
<comment type="catalytic activity">
    <reaction evidence="6">
        <text>Couples ATP hydrolysis with the unwinding of duplex DNA by translocating in the 3'-5' direction.</text>
        <dbReference type="EC" id="5.6.2.4"/>
    </reaction>
</comment>
<keyword evidence="2" id="KW-0547">Nucleotide-binding</keyword>
<dbReference type="OrthoDB" id="10261556at2759"/>
<proteinExistence type="inferred from homology"/>
<dbReference type="GO" id="GO:0005737">
    <property type="term" value="C:cytoplasm"/>
    <property type="evidence" value="ECO:0007669"/>
    <property type="project" value="TreeGrafter"/>
</dbReference>
<dbReference type="GO" id="GO:0005694">
    <property type="term" value="C:chromosome"/>
    <property type="evidence" value="ECO:0007669"/>
    <property type="project" value="TreeGrafter"/>
</dbReference>
<dbReference type="GO" id="GO:0000724">
    <property type="term" value="P:double-strand break repair via homologous recombination"/>
    <property type="evidence" value="ECO:0007669"/>
    <property type="project" value="TreeGrafter"/>
</dbReference>
<reference evidence="12" key="4">
    <citation type="submission" date="2025-05" db="UniProtKB">
        <authorList>
            <consortium name="EnsemblFungi"/>
        </authorList>
    </citation>
    <scope>IDENTIFICATION</scope>
    <source>
        <strain evidence="12">isolate 1-1 / race 1 (BBBD)</strain>
    </source>
</reference>
<sequence>MSPKSLAKKFFKNQAVRDSRIKLIQTILDMDDDSLREYIIKDLKSFFGQTPTALQVNAVVNLVKKRNTFVLSGTGSGKTRIAEMYHHLFAPSTRKATMLVLNPLDSLGENQVAEKEKDGMTAISLTKMTFTRKVANNIIKGDYSFIYLSPKVFLNNGLFNYVFYKKQFQDRLALVVVDEAHMIYLWGLDRGIFRPLYGNLGARLMAIYGVPVLLQSATCQPIAIKSIMKSLKITSENVTFVRGELTRPEIRIIQVPMKSSLASGNDLLDVFATKEEVSKQDIPPTLIYSGTRNATLKVMKVRGKEKKEAVDLFNAEEFPCMSCTMALGLGQNWKRVRRVIHMGRGDPSTISQMIGRAGRDGRTGLAILFMERHRKFGKNCVEDFTGEDDQEDDCRMDALAVTPVCLRIAISVDNINGYIPVSFDDPSYLAEKMREGVKKFPPCECSNCLPEEAELLARKWKQMTINNWDDALENPLNTFTEKTASLPTKKARNSQKKQVQERNHLYSNLKSVLVKRFNEYFEENLSDCASFMPDHIFGERHAERVVEGLDDIRSIRDLSKVLGAESLDGLFDLLFGIINEFREGSEFKAYLTNKTQYNEDVQNKMDRLNREIASRSAEQLRLEAEGAERVGQKRKRVELLKGEEIARKKKKLKEDQRCLAIFKRAAYEPSEENERARMECLNAPQDGTRYQSSRDPVLEPSLEPSPPLISAEKSPKSKAP</sequence>
<name>A0A180GIP4_PUCT1</name>
<dbReference type="EC" id="5.6.2.4" evidence="7"/>
<evidence type="ECO:0000256" key="3">
    <source>
        <dbReference type="ARBA" id="ARBA00022840"/>
    </source>
</evidence>
<protein>
    <recommendedName>
        <fullName evidence="7">DNA 3'-5' helicase</fullName>
        <ecNumber evidence="7">5.6.2.4</ecNumber>
    </recommendedName>
</protein>
<evidence type="ECO:0000256" key="6">
    <source>
        <dbReference type="ARBA" id="ARBA00034617"/>
    </source>
</evidence>
<gene>
    <name evidence="11" type="ORF">PTTG_10570</name>
</gene>
<dbReference type="PROSITE" id="PS51192">
    <property type="entry name" value="HELICASE_ATP_BIND_1"/>
    <property type="match status" value="1"/>
</dbReference>
<evidence type="ECO:0000256" key="8">
    <source>
        <dbReference type="SAM" id="Coils"/>
    </source>
</evidence>
<evidence type="ECO:0000313" key="12">
    <source>
        <dbReference type="EnsemblFungi" id="PTTG_10570-t43_1-p1"/>
    </source>
</evidence>
<evidence type="ECO:0000256" key="2">
    <source>
        <dbReference type="ARBA" id="ARBA00022741"/>
    </source>
</evidence>
<feature type="compositionally biased region" description="Low complexity" evidence="9">
    <location>
        <begin position="698"/>
        <end position="712"/>
    </location>
</feature>
<keyword evidence="8" id="KW-0175">Coiled coil</keyword>
<reference evidence="11" key="2">
    <citation type="submission" date="2016-05" db="EMBL/GenBank/DDBJ databases">
        <title>Comparative analysis highlights variable genome content of wheat rusts and divergence of the mating loci.</title>
        <authorList>
            <person name="Cuomo C.A."/>
            <person name="Bakkeren G."/>
            <person name="Szabo L."/>
            <person name="Khalil H."/>
            <person name="Joly D."/>
            <person name="Goldberg J."/>
            <person name="Young S."/>
            <person name="Zeng Q."/>
            <person name="Fellers J."/>
        </authorList>
    </citation>
    <scope>NUCLEOTIDE SEQUENCE [LARGE SCALE GENOMIC DNA]</scope>
    <source>
        <strain evidence="11">1-1 BBBD Race 1</strain>
    </source>
</reference>
<dbReference type="PANTHER" id="PTHR13710">
    <property type="entry name" value="DNA HELICASE RECQ FAMILY MEMBER"/>
    <property type="match status" value="1"/>
</dbReference>
<dbReference type="EMBL" id="ADAS02000063">
    <property type="protein sequence ID" value="OAV92515.1"/>
    <property type="molecule type" value="Genomic_DNA"/>
</dbReference>
<keyword evidence="3" id="KW-0067">ATP-binding</keyword>
<dbReference type="InterPro" id="IPR011545">
    <property type="entry name" value="DEAD/DEAH_box_helicase_dom"/>
</dbReference>
<dbReference type="Proteomes" id="UP000005240">
    <property type="component" value="Unassembled WGS sequence"/>
</dbReference>
<dbReference type="InterPro" id="IPR027417">
    <property type="entry name" value="P-loop_NTPase"/>
</dbReference>
<dbReference type="GO" id="GO:0005524">
    <property type="term" value="F:ATP binding"/>
    <property type="evidence" value="ECO:0007669"/>
    <property type="project" value="UniProtKB-KW"/>
</dbReference>
<feature type="region of interest" description="Disordered" evidence="9">
    <location>
        <begin position="672"/>
        <end position="720"/>
    </location>
</feature>
<evidence type="ECO:0000313" key="13">
    <source>
        <dbReference type="Proteomes" id="UP000005240"/>
    </source>
</evidence>
<keyword evidence="4" id="KW-0238">DNA-binding</keyword>
<keyword evidence="5" id="KW-0413">Isomerase</keyword>
<reference evidence="12 13" key="3">
    <citation type="journal article" date="2017" name="G3 (Bethesda)">
        <title>Comparative analysis highlights variable genome content of wheat rusts and divergence of the mating loci.</title>
        <authorList>
            <person name="Cuomo C.A."/>
            <person name="Bakkeren G."/>
            <person name="Khalil H.B."/>
            <person name="Panwar V."/>
            <person name="Joly D."/>
            <person name="Linning R."/>
            <person name="Sakthikumar S."/>
            <person name="Song X."/>
            <person name="Adiconis X."/>
            <person name="Fan L."/>
            <person name="Goldberg J.M."/>
            <person name="Levin J.Z."/>
            <person name="Young S."/>
            <person name="Zeng Q."/>
            <person name="Anikster Y."/>
            <person name="Bruce M."/>
            <person name="Wang M."/>
            <person name="Yin C."/>
            <person name="McCallum B."/>
            <person name="Szabo L.J."/>
            <person name="Hulbert S."/>
            <person name="Chen X."/>
            <person name="Fellers J.P."/>
        </authorList>
    </citation>
    <scope>NUCLEOTIDE SEQUENCE</scope>
    <source>
        <strain evidence="13">Isolate 1-1 / race 1 (BBBD)</strain>
        <strain evidence="12">isolate 1-1 / race 1 (BBBD)</strain>
    </source>
</reference>
<dbReference type="Pfam" id="PF00271">
    <property type="entry name" value="Helicase_C"/>
    <property type="match status" value="1"/>
</dbReference>
<feature type="coiled-coil region" evidence="8">
    <location>
        <begin position="591"/>
        <end position="630"/>
    </location>
</feature>
<evidence type="ECO:0000313" key="11">
    <source>
        <dbReference type="EMBL" id="OAV92515.1"/>
    </source>
</evidence>